<keyword evidence="7" id="KW-1185">Reference proteome</keyword>
<feature type="region of interest" description="Disordered" evidence="4">
    <location>
        <begin position="265"/>
        <end position="293"/>
    </location>
</feature>
<dbReference type="InterPro" id="IPR001867">
    <property type="entry name" value="OmpR/PhoB-type_DNA-bd"/>
</dbReference>
<feature type="domain" description="OmpR/PhoB-type" evidence="5">
    <location>
        <begin position="15"/>
        <end position="111"/>
    </location>
</feature>
<dbReference type="Pfam" id="PF03704">
    <property type="entry name" value="BTAD"/>
    <property type="match status" value="1"/>
</dbReference>
<evidence type="ECO:0000256" key="2">
    <source>
        <dbReference type="ARBA" id="ARBA00023125"/>
    </source>
</evidence>
<gene>
    <name evidence="6" type="ORF">Q7514_20315</name>
</gene>
<evidence type="ECO:0000313" key="7">
    <source>
        <dbReference type="Proteomes" id="UP001336020"/>
    </source>
</evidence>
<dbReference type="PANTHER" id="PTHR47691:SF3">
    <property type="entry name" value="HTH-TYPE TRANSCRIPTIONAL REGULATOR RV0890C-RELATED"/>
    <property type="match status" value="1"/>
</dbReference>
<evidence type="ECO:0000259" key="5">
    <source>
        <dbReference type="PROSITE" id="PS51755"/>
    </source>
</evidence>
<dbReference type="CDD" id="cd00383">
    <property type="entry name" value="trans_reg_C"/>
    <property type="match status" value="1"/>
</dbReference>
<feature type="compositionally biased region" description="Basic and acidic residues" evidence="4">
    <location>
        <begin position="276"/>
        <end position="290"/>
    </location>
</feature>
<dbReference type="SUPFAM" id="SSF46894">
    <property type="entry name" value="C-terminal effector domain of the bipartite response regulators"/>
    <property type="match status" value="1"/>
</dbReference>
<evidence type="ECO:0000256" key="3">
    <source>
        <dbReference type="PROSITE-ProRule" id="PRU01091"/>
    </source>
</evidence>
<dbReference type="SMART" id="SM01043">
    <property type="entry name" value="BTAD"/>
    <property type="match status" value="1"/>
</dbReference>
<dbReference type="Pfam" id="PF00486">
    <property type="entry name" value="Trans_reg_C"/>
    <property type="match status" value="1"/>
</dbReference>
<dbReference type="Gene3D" id="3.40.50.300">
    <property type="entry name" value="P-loop containing nucleotide triphosphate hydrolases"/>
    <property type="match status" value="1"/>
</dbReference>
<dbReference type="InterPro" id="IPR036388">
    <property type="entry name" value="WH-like_DNA-bd_sf"/>
</dbReference>
<dbReference type="InterPro" id="IPR003593">
    <property type="entry name" value="AAA+_ATPase"/>
</dbReference>
<proteinExistence type="inferred from homology"/>
<organism evidence="6 7">
    <name type="scientific">Rhodococcus artemisiae</name>
    <dbReference type="NCBI Taxonomy" id="714159"/>
    <lineage>
        <taxon>Bacteria</taxon>
        <taxon>Bacillati</taxon>
        <taxon>Actinomycetota</taxon>
        <taxon>Actinomycetes</taxon>
        <taxon>Mycobacteriales</taxon>
        <taxon>Nocardiaceae</taxon>
        <taxon>Rhodococcus</taxon>
    </lineage>
</organism>
<evidence type="ECO:0000256" key="1">
    <source>
        <dbReference type="ARBA" id="ARBA00005820"/>
    </source>
</evidence>
<dbReference type="SMART" id="SM00862">
    <property type="entry name" value="Trans_reg_C"/>
    <property type="match status" value="1"/>
</dbReference>
<dbReference type="Gene3D" id="1.10.10.10">
    <property type="entry name" value="Winged helix-like DNA-binding domain superfamily/Winged helix DNA-binding domain"/>
    <property type="match status" value="1"/>
</dbReference>
<dbReference type="InterPro" id="IPR016032">
    <property type="entry name" value="Sig_transdc_resp-reg_C-effctor"/>
</dbReference>
<dbReference type="SUPFAM" id="SSF48452">
    <property type="entry name" value="TPR-like"/>
    <property type="match status" value="2"/>
</dbReference>
<dbReference type="InterPro" id="IPR011990">
    <property type="entry name" value="TPR-like_helical_dom_sf"/>
</dbReference>
<name>A0ABU7LE80_9NOCA</name>
<dbReference type="InterPro" id="IPR027417">
    <property type="entry name" value="P-loop_NTPase"/>
</dbReference>
<dbReference type="SUPFAM" id="SSF52540">
    <property type="entry name" value="P-loop containing nucleoside triphosphate hydrolases"/>
    <property type="match status" value="1"/>
</dbReference>
<feature type="DNA-binding region" description="OmpR/PhoB-type" evidence="3">
    <location>
        <begin position="15"/>
        <end position="111"/>
    </location>
</feature>
<accession>A0ABU7LE80</accession>
<dbReference type="EMBL" id="JAUTXY010000010">
    <property type="protein sequence ID" value="MEE2059870.1"/>
    <property type="molecule type" value="Genomic_DNA"/>
</dbReference>
<sequence>MALVSAEVHHDSNDPIAAAFTGVEVALLGEVATRRGDELVPLPGLRARSLLAALARRPGRSCSSRSLIEELWGDEPPRSPTNALHTQISRLRAALPDGVLERGPAGYRLALDRMQVDLTLVRACEQRAQQQRADGDLSGAVATVRKARTLWRGEPGADLATGDLAREIADEATARAVALDAVELAATVAMGELEQALPLARAAAARAPVDEQVHGQLMLVLAGLGLDSEALEVFAGLRTRLADRLGADPSSRLVDLNTAILKGESPRFASTPADDAETHARTHRALEPEHGAAPMIPRSVGLRAAPNALLGREADLAEVERLLADARVVTVLGPGGTGKTRLAHEIGLRAARDVPVALVELAPLRNGADVVAAISSVLGIGEVELTPGTVLTRARVHDARDRLREALSSRPSLLIVDNCEHLIDDVAEVVADLVAASGQLTVLATSRAPMAITAEAVYPLSPLDIAESGSPATELFGIRAKAVRPSVRLDPAEVARLCRTLDGLPLAIELAAARVRTMTVEDINARLTDRFTLLRSGDRTSPHRHRTLYAVIEWSWNLLEPDQQAALRRLCRFPAGFTLDAAVTVAQWGEVADAAFAIEGLVAQSMLTVVEERAGLRYLMLETVREFGEEQLSRGDEEVVVLDRTFDWADEFCRGAVRRFLGGDQTAVSRVVDTEHDNLLAVLRQALSSGQDRVALTVFPVLGMLWTLRGTHSEVLAWSPRILALDPRGAGARAVPGNLLALSYLLVATVLSFSGVSRELALTRIRLREIVRTRDDLEPMIATGAALLVLPVSGRGVARALAVAVRHPDRASRGAALIVRANLRENNGDLYGSGIDGRAALELALAAGEEWTVSMVNQHLGSIAAQSGRYEEAVAYYRDGAEQLRELHAYDESAALHSYIAAALVGLGRIDEARRELDQVGDPDDTTVHDRNQGTAALAASRAEVDLASGDIDAGLRGYRSALALMGWPDTGIDDIPDPFGTLVVSATIGAHVLAGRAAEARDVVDWLGTRMREDLGQEGYRDLPQIGAVACAVGSFDVATGSESGLRLLALSTRAIPRQDFPSMKVSRHLDLARVALGAVRVEEALAGVAGLPRHLARPSILEALGDRQ</sequence>
<evidence type="ECO:0000313" key="6">
    <source>
        <dbReference type="EMBL" id="MEE2059870.1"/>
    </source>
</evidence>
<comment type="caution">
    <text evidence="6">The sequence shown here is derived from an EMBL/GenBank/DDBJ whole genome shotgun (WGS) entry which is preliminary data.</text>
</comment>
<evidence type="ECO:0000256" key="4">
    <source>
        <dbReference type="SAM" id="MobiDB-lite"/>
    </source>
</evidence>
<comment type="similarity">
    <text evidence="1">Belongs to the AfsR/DnrI/RedD regulatory family.</text>
</comment>
<dbReference type="PANTHER" id="PTHR47691">
    <property type="entry name" value="REGULATOR-RELATED"/>
    <property type="match status" value="1"/>
</dbReference>
<dbReference type="RefSeq" id="WP_330135076.1">
    <property type="nucleotide sequence ID" value="NZ_JAUTXY010000010.1"/>
</dbReference>
<dbReference type="PROSITE" id="PS51755">
    <property type="entry name" value="OMPR_PHOB"/>
    <property type="match status" value="1"/>
</dbReference>
<dbReference type="SMART" id="SM00382">
    <property type="entry name" value="AAA"/>
    <property type="match status" value="1"/>
</dbReference>
<dbReference type="InterPro" id="IPR005158">
    <property type="entry name" value="BTAD"/>
</dbReference>
<dbReference type="InterPro" id="IPR049945">
    <property type="entry name" value="AAA_22"/>
</dbReference>
<protein>
    <submittedName>
        <fullName evidence="6">BTAD domain-containing putative transcriptional regulator</fullName>
    </submittedName>
</protein>
<keyword evidence="2 3" id="KW-0238">DNA-binding</keyword>
<reference evidence="6 7" key="1">
    <citation type="submission" date="2023-07" db="EMBL/GenBank/DDBJ databases">
        <authorList>
            <person name="Girao M."/>
            <person name="Carvalho M.F."/>
        </authorList>
    </citation>
    <scope>NUCLEOTIDE SEQUENCE [LARGE SCALE GENOMIC DNA]</scope>
    <source>
        <strain evidence="6 7">YIM65754</strain>
    </source>
</reference>
<dbReference type="Gene3D" id="1.25.40.10">
    <property type="entry name" value="Tetratricopeptide repeat domain"/>
    <property type="match status" value="2"/>
</dbReference>
<dbReference type="Proteomes" id="UP001336020">
    <property type="component" value="Unassembled WGS sequence"/>
</dbReference>
<dbReference type="Pfam" id="PF13401">
    <property type="entry name" value="AAA_22"/>
    <property type="match status" value="1"/>
</dbReference>